<name>A0ABN7VEH9_GIGMA</name>
<dbReference type="EMBL" id="CAJVQB010013471">
    <property type="protein sequence ID" value="CAG8762315.1"/>
    <property type="molecule type" value="Genomic_DNA"/>
</dbReference>
<evidence type="ECO:0000313" key="2">
    <source>
        <dbReference type="Proteomes" id="UP000789901"/>
    </source>
</evidence>
<sequence length="124" mass="14356">MKILQNITRENVNLYLDKIVLQMEIQYSKNVSISTMCCIKQQRNELLCSAFMPRIGSQYKSSQVVFLDKSSKDERTNSWEYGYSEMNSRSVKKVVFLHGKRYILLPTLTLDGIIAVDIIESSYS</sequence>
<accession>A0ABN7VEH9</accession>
<evidence type="ECO:0000313" key="1">
    <source>
        <dbReference type="EMBL" id="CAG8762315.1"/>
    </source>
</evidence>
<reference evidence="1 2" key="1">
    <citation type="submission" date="2021-06" db="EMBL/GenBank/DDBJ databases">
        <authorList>
            <person name="Kallberg Y."/>
            <person name="Tangrot J."/>
            <person name="Rosling A."/>
        </authorList>
    </citation>
    <scope>NUCLEOTIDE SEQUENCE [LARGE SCALE GENOMIC DNA]</scope>
    <source>
        <strain evidence="1 2">120-4 pot B 10/14</strain>
    </source>
</reference>
<proteinExistence type="predicted"/>
<organism evidence="1 2">
    <name type="scientific">Gigaspora margarita</name>
    <dbReference type="NCBI Taxonomy" id="4874"/>
    <lineage>
        <taxon>Eukaryota</taxon>
        <taxon>Fungi</taxon>
        <taxon>Fungi incertae sedis</taxon>
        <taxon>Mucoromycota</taxon>
        <taxon>Glomeromycotina</taxon>
        <taxon>Glomeromycetes</taxon>
        <taxon>Diversisporales</taxon>
        <taxon>Gigasporaceae</taxon>
        <taxon>Gigaspora</taxon>
    </lineage>
</organism>
<protein>
    <submittedName>
        <fullName evidence="1">42193_t:CDS:1</fullName>
    </submittedName>
</protein>
<dbReference type="Proteomes" id="UP000789901">
    <property type="component" value="Unassembled WGS sequence"/>
</dbReference>
<keyword evidence="2" id="KW-1185">Reference proteome</keyword>
<comment type="caution">
    <text evidence="1">The sequence shown here is derived from an EMBL/GenBank/DDBJ whole genome shotgun (WGS) entry which is preliminary data.</text>
</comment>
<gene>
    <name evidence="1" type="ORF">GMARGA_LOCUS17620</name>
</gene>